<evidence type="ECO:0000313" key="5">
    <source>
        <dbReference type="Proteomes" id="UP000741863"/>
    </source>
</evidence>
<dbReference type="InterPro" id="IPR000644">
    <property type="entry name" value="CBS_dom"/>
</dbReference>
<dbReference type="Gene3D" id="3.10.580.10">
    <property type="entry name" value="CBS-domain"/>
    <property type="match status" value="1"/>
</dbReference>
<sequence length="141" mass="16347">MNIGFFLLPKQEVKYLSPDATIRQAIEKMRHHRYTAAPLINGDGKYAGTITEGDLLWVIMDNREQPLDTIMNLRLKDIPQRVKNIPIYINAEMEDLIALSSDQNFIPVMDDSGYFIGIVRRRDVIKYCSSQLFNKKQEENI</sequence>
<protein>
    <submittedName>
        <fullName evidence="4">CBS domain-containing protein</fullName>
    </submittedName>
</protein>
<dbReference type="PANTHER" id="PTHR43080:SF26">
    <property type="entry name" value="REGULATORY PROTEIN"/>
    <property type="match status" value="1"/>
</dbReference>
<dbReference type="Pfam" id="PF00571">
    <property type="entry name" value="CBS"/>
    <property type="match status" value="2"/>
</dbReference>
<dbReference type="CDD" id="cd09834">
    <property type="entry name" value="CBS_pair_bac"/>
    <property type="match status" value="1"/>
</dbReference>
<name>A0ABS2PD32_9BACL</name>
<dbReference type="Proteomes" id="UP000741863">
    <property type="component" value="Unassembled WGS sequence"/>
</dbReference>
<dbReference type="EMBL" id="JAFBEC010000006">
    <property type="protein sequence ID" value="MBM7633345.1"/>
    <property type="molecule type" value="Genomic_DNA"/>
</dbReference>
<keyword evidence="5" id="KW-1185">Reference proteome</keyword>
<keyword evidence="1 2" id="KW-0129">CBS domain</keyword>
<reference evidence="4 5" key="1">
    <citation type="submission" date="2021-01" db="EMBL/GenBank/DDBJ databases">
        <title>Genomic Encyclopedia of Type Strains, Phase IV (KMG-IV): sequencing the most valuable type-strain genomes for metagenomic binning, comparative biology and taxonomic classification.</title>
        <authorList>
            <person name="Goeker M."/>
        </authorList>
    </citation>
    <scope>NUCLEOTIDE SEQUENCE [LARGE SCALE GENOMIC DNA]</scope>
    <source>
        <strain evidence="4 5">DSM 25540</strain>
    </source>
</reference>
<dbReference type="PROSITE" id="PS51371">
    <property type="entry name" value="CBS"/>
    <property type="match status" value="1"/>
</dbReference>
<dbReference type="SUPFAM" id="SSF54631">
    <property type="entry name" value="CBS-domain pair"/>
    <property type="match status" value="1"/>
</dbReference>
<dbReference type="PANTHER" id="PTHR43080">
    <property type="entry name" value="CBS DOMAIN-CONTAINING PROTEIN CBSX3, MITOCHONDRIAL"/>
    <property type="match status" value="1"/>
</dbReference>
<gene>
    <name evidence="4" type="ORF">JOD17_002439</name>
</gene>
<evidence type="ECO:0000313" key="4">
    <source>
        <dbReference type="EMBL" id="MBM7633345.1"/>
    </source>
</evidence>
<evidence type="ECO:0000256" key="2">
    <source>
        <dbReference type="PROSITE-ProRule" id="PRU00703"/>
    </source>
</evidence>
<dbReference type="InterPro" id="IPR051257">
    <property type="entry name" value="Diverse_CBS-Domain"/>
</dbReference>
<feature type="domain" description="CBS" evidence="3">
    <location>
        <begin position="7"/>
        <end position="65"/>
    </location>
</feature>
<comment type="caution">
    <text evidence="4">The sequence shown here is derived from an EMBL/GenBank/DDBJ whole genome shotgun (WGS) entry which is preliminary data.</text>
</comment>
<evidence type="ECO:0000259" key="3">
    <source>
        <dbReference type="PROSITE" id="PS51371"/>
    </source>
</evidence>
<proteinExistence type="predicted"/>
<dbReference type="InterPro" id="IPR046342">
    <property type="entry name" value="CBS_dom_sf"/>
</dbReference>
<organism evidence="4 5">
    <name type="scientific">Geomicrobium sediminis</name>
    <dbReference type="NCBI Taxonomy" id="1347788"/>
    <lineage>
        <taxon>Bacteria</taxon>
        <taxon>Bacillati</taxon>
        <taxon>Bacillota</taxon>
        <taxon>Bacilli</taxon>
        <taxon>Bacillales</taxon>
        <taxon>Geomicrobium</taxon>
    </lineage>
</organism>
<accession>A0ABS2PD32</accession>
<dbReference type="SMART" id="SM00116">
    <property type="entry name" value="CBS"/>
    <property type="match status" value="2"/>
</dbReference>
<evidence type="ECO:0000256" key="1">
    <source>
        <dbReference type="ARBA" id="ARBA00023122"/>
    </source>
</evidence>
<dbReference type="RefSeq" id="WP_042359720.1">
    <property type="nucleotide sequence ID" value="NZ_JAFBEC010000006.1"/>
</dbReference>